<keyword evidence="3" id="KW-1185">Reference proteome</keyword>
<feature type="transmembrane region" description="Helical" evidence="1">
    <location>
        <begin position="133"/>
        <end position="153"/>
    </location>
</feature>
<protein>
    <recommendedName>
        <fullName evidence="4">Integral membrane protein</fullName>
    </recommendedName>
</protein>
<accession>A0A117R9V4</accession>
<reference evidence="2 3" key="1">
    <citation type="submission" date="2015-10" db="EMBL/GenBank/DDBJ databases">
        <title>Draft genome sequence of Streptomyces bungoensis DSM 41781, type strain for the species Streptomyces bungoensis.</title>
        <authorList>
            <person name="Ruckert C."/>
            <person name="Winkler A."/>
            <person name="Kalinowski J."/>
            <person name="Kampfer P."/>
            <person name="Glaeser S."/>
        </authorList>
    </citation>
    <scope>NUCLEOTIDE SEQUENCE [LARGE SCALE GENOMIC DNA]</scope>
    <source>
        <strain evidence="2 3">DSM 41781</strain>
    </source>
</reference>
<feature type="transmembrane region" description="Helical" evidence="1">
    <location>
        <begin position="192"/>
        <end position="218"/>
    </location>
</feature>
<feature type="transmembrane region" description="Helical" evidence="1">
    <location>
        <begin position="48"/>
        <end position="81"/>
    </location>
</feature>
<dbReference type="OrthoDB" id="3822427at2"/>
<comment type="caution">
    <text evidence="2">The sequence shown here is derived from an EMBL/GenBank/DDBJ whole genome shotgun (WGS) entry which is preliminary data.</text>
</comment>
<feature type="transmembrane region" description="Helical" evidence="1">
    <location>
        <begin position="102"/>
        <end position="121"/>
    </location>
</feature>
<evidence type="ECO:0000256" key="1">
    <source>
        <dbReference type="SAM" id="Phobius"/>
    </source>
</evidence>
<dbReference type="EMBL" id="LMWX01000055">
    <property type="protein sequence ID" value="KUN79033.1"/>
    <property type="molecule type" value="Genomic_DNA"/>
</dbReference>
<keyword evidence="1" id="KW-0472">Membrane</keyword>
<sequence>MVLSVILAVLAACSNALGTVLQRRAALTVPTSTSLRLGLLLDLLRTPIWLAGIVGVIASAILQALALVSGSLAAVQPVFILELPLALVIGGAVFHVHRSRRAWWAVACIAGGLALFLFSLAPSGGSDQVPGLWWVPTLLVVGGIAAVLVLVGARRPLGMVRAACLAAGAALGNALTAALMKSAMAVLSDRGLGAFLLLWQTYAFAVIGGASLFLLSTAMQAGPLIASQPALTLTDAVTGVLLGVTIYGEESRTGMWLVPALLGFGLLTYGVFALSRTRCMANCLQVDEAGEQTRDTAEHAPA</sequence>
<keyword evidence="1" id="KW-0812">Transmembrane</keyword>
<gene>
    <name evidence="2" type="ORF">AQJ66_29600</name>
</gene>
<proteinExistence type="predicted"/>
<feature type="transmembrane region" description="Helical" evidence="1">
    <location>
        <begin position="160"/>
        <end position="180"/>
    </location>
</feature>
<dbReference type="RefSeq" id="WP_061928150.1">
    <property type="nucleotide sequence ID" value="NZ_JBEYBH010000035.1"/>
</dbReference>
<dbReference type="NCBIfam" id="NF038012">
    <property type="entry name" value="DMT_1"/>
    <property type="match status" value="1"/>
</dbReference>
<dbReference type="AlphaFoldDB" id="A0A117R9V4"/>
<dbReference type="STRING" id="285568.AQJ66_29600"/>
<evidence type="ECO:0000313" key="3">
    <source>
        <dbReference type="Proteomes" id="UP000053024"/>
    </source>
</evidence>
<dbReference type="Proteomes" id="UP000053024">
    <property type="component" value="Unassembled WGS sequence"/>
</dbReference>
<feature type="transmembrane region" description="Helical" evidence="1">
    <location>
        <begin position="254"/>
        <end position="274"/>
    </location>
</feature>
<dbReference type="PANTHER" id="PTHR40761:SF1">
    <property type="entry name" value="CONSERVED INTEGRAL MEMBRANE ALANINE VALINE AND LEUCINE RICH PROTEIN-RELATED"/>
    <property type="match status" value="1"/>
</dbReference>
<organism evidence="2 3">
    <name type="scientific">Streptomyces bungoensis</name>
    <dbReference type="NCBI Taxonomy" id="285568"/>
    <lineage>
        <taxon>Bacteria</taxon>
        <taxon>Bacillati</taxon>
        <taxon>Actinomycetota</taxon>
        <taxon>Actinomycetes</taxon>
        <taxon>Kitasatosporales</taxon>
        <taxon>Streptomycetaceae</taxon>
        <taxon>Streptomyces</taxon>
    </lineage>
</organism>
<evidence type="ECO:0000313" key="2">
    <source>
        <dbReference type="EMBL" id="KUN79033.1"/>
    </source>
</evidence>
<name>A0A117R9V4_9ACTN</name>
<keyword evidence="1" id="KW-1133">Transmembrane helix</keyword>
<evidence type="ECO:0008006" key="4">
    <source>
        <dbReference type="Google" id="ProtNLM"/>
    </source>
</evidence>
<feature type="transmembrane region" description="Helical" evidence="1">
    <location>
        <begin position="230"/>
        <end position="248"/>
    </location>
</feature>
<dbReference type="PANTHER" id="PTHR40761">
    <property type="entry name" value="CONSERVED INTEGRAL MEMBRANE ALANINE VALINE AND LEUCINE RICH PROTEIN-RELATED"/>
    <property type="match status" value="1"/>
</dbReference>